<dbReference type="AlphaFoldDB" id="G7SEQ6"/>
<name>G7SEQ6_STRSU</name>
<sequence length="45" mass="5511">MRSHFLCSHNVSNLKIIFFLLYQNFLKIWEKMQKNEKEALSSQCY</sequence>
<gene>
    <name evidence="1" type="ORF">SSUD12_2019</name>
</gene>
<dbReference type="KEGG" id="ssk:SSUD12_2019"/>
<protein>
    <submittedName>
        <fullName evidence="1">Uncharacterized protein</fullName>
    </submittedName>
</protein>
<dbReference type="EMBL" id="CP002644">
    <property type="protein sequence ID" value="AER20282.1"/>
    <property type="molecule type" value="Genomic_DNA"/>
</dbReference>
<dbReference type="HOGENOM" id="CLU_3222637_0_0_9"/>
<organism evidence="1 2">
    <name type="scientific">Streptococcus suis D12</name>
    <dbReference type="NCBI Taxonomy" id="1004952"/>
    <lineage>
        <taxon>Bacteria</taxon>
        <taxon>Bacillati</taxon>
        <taxon>Bacillota</taxon>
        <taxon>Bacilli</taxon>
        <taxon>Lactobacillales</taxon>
        <taxon>Streptococcaceae</taxon>
        <taxon>Streptococcus</taxon>
    </lineage>
</organism>
<proteinExistence type="predicted"/>
<evidence type="ECO:0000313" key="1">
    <source>
        <dbReference type="EMBL" id="AER20282.1"/>
    </source>
</evidence>
<accession>G7SEQ6</accession>
<reference evidence="1 2" key="1">
    <citation type="journal article" date="2011" name="BMC Genomics">
        <title>Comparative Genomic Analysis of Streptococcus suis reveals significant genomic diversity among different serotypes.</title>
        <authorList>
            <person name="Zhang A."/>
            <person name="Yang M."/>
            <person name="Hu P."/>
            <person name="Wu J."/>
            <person name="Chen B."/>
            <person name="Hua Y."/>
            <person name="Yu J."/>
            <person name="Chen H."/>
            <person name="Xiao J."/>
            <person name="Jin M."/>
        </authorList>
    </citation>
    <scope>NUCLEOTIDE SEQUENCE [LARGE SCALE GENOMIC DNA]</scope>
    <source>
        <strain evidence="1">D12</strain>
    </source>
</reference>
<dbReference type="PATRIC" id="fig|1004952.3.peg.1971"/>
<evidence type="ECO:0000313" key="2">
    <source>
        <dbReference type="Proteomes" id="UP000008845"/>
    </source>
</evidence>
<dbReference type="Proteomes" id="UP000008845">
    <property type="component" value="Chromosome"/>
</dbReference>